<dbReference type="PROSITE" id="PS00557">
    <property type="entry name" value="FMN_HYDROXY_ACID_DH_1"/>
    <property type="match status" value="1"/>
</dbReference>
<dbReference type="AlphaFoldDB" id="A0A4U0X753"/>
<dbReference type="STRING" id="329884.A0A4U0X753"/>
<evidence type="ECO:0000256" key="7">
    <source>
        <dbReference type="SAM" id="Phobius"/>
    </source>
</evidence>
<keyword evidence="7" id="KW-1133">Transmembrane helix</keyword>
<evidence type="ECO:0000259" key="8">
    <source>
        <dbReference type="PROSITE" id="PS50255"/>
    </source>
</evidence>
<feature type="domain" description="Cytochrome b5 heme-binding" evidence="8">
    <location>
        <begin position="1"/>
        <end position="75"/>
    </location>
</feature>
<dbReference type="SUPFAM" id="SSF55856">
    <property type="entry name" value="Cytochrome b5-like heme/steroid binding domain"/>
    <property type="match status" value="1"/>
</dbReference>
<dbReference type="Pfam" id="PF00173">
    <property type="entry name" value="Cyt-b5"/>
    <property type="match status" value="1"/>
</dbReference>
<dbReference type="GO" id="GO:0046872">
    <property type="term" value="F:metal ion binding"/>
    <property type="evidence" value="ECO:0007669"/>
    <property type="project" value="UniProtKB-KW"/>
</dbReference>
<dbReference type="OrthoDB" id="1925334at2759"/>
<dbReference type="PANTHER" id="PTHR10578">
    <property type="entry name" value="S -2-HYDROXY-ACID OXIDASE-RELATED"/>
    <property type="match status" value="1"/>
</dbReference>
<feature type="transmembrane region" description="Helical" evidence="7">
    <location>
        <begin position="544"/>
        <end position="561"/>
    </location>
</feature>
<sequence length="752" mass="82274">MLDGVEVAKHSSRKSCWIVVNSKVYDVTSFVPEHPGGSTILLKQAGADASTEYAKYHSPEVVNDLPPGSCLGDLDPSTTTALNTPKGLDRGEVQDATAQSDDGQVPHVTLCVRASDFEAAAKATLPNKSWIYASSSANSGQSLQGNLDDWSRVTFRPRVLRNVETVEVGTRILGNSSPLPFYCSPMGSMGSIHADGEIEMTKAIVQTGMHGLMSTASTKTTEQIMETYLAEQERRGSNASASKLMFQLYIPTDRQRAVELIRRVKKAGFHSLWITVDTPVLGKRTADRYQQAQEAFDVGLAEEDVEPAAEKEVETEGGAAPKVSPKIGGRPPPGQLSARTTWEDLAWIRREWDRPIVLKGVQCAEDAKLAVEYGVQGILLSNHGGRQMHTAPSALMTLLEIRAYAPEALGKLEVFVDGGLRDGADVLKALCLGAKAVGVGRPFLYALAAYGGKGVERCVDVLSEELTTAMRLLGITSLDQVRPEMVNAQRLLNEMWRPEQASRILRVFQFLSPVISLGLFSSRLSKIARLSQRISKSNGAVEGILAAAVAYTLAVMLLTFLLKHGGPKPLRWLLMLMDLLFMGAFIAVAYLTRPHGGSSGLCHNTNRYEAALIPKGQNCSLPWGTFILAIVSTLLHFLTALFHEVKDRKHSRDAHNNYGNGYQTGNGDERERNQTRNGDERERYQTGNGDDRERYQSGNGVDRENLLDTLGAWTEITGEALTAALSFYQSFDEVVYQACRSILVLENNVFLI</sequence>
<dbReference type="InterPro" id="IPR013785">
    <property type="entry name" value="Aldolase_TIM"/>
</dbReference>
<dbReference type="SMART" id="SM01117">
    <property type="entry name" value="Cyt-b5"/>
    <property type="match status" value="1"/>
</dbReference>
<dbReference type="InterPro" id="IPR000262">
    <property type="entry name" value="FMN-dep_DH"/>
</dbReference>
<dbReference type="InterPro" id="IPR037396">
    <property type="entry name" value="FMN_HAD"/>
</dbReference>
<evidence type="ECO:0000313" key="11">
    <source>
        <dbReference type="Proteomes" id="UP000309340"/>
    </source>
</evidence>
<keyword evidence="2" id="KW-0349">Heme</keyword>
<dbReference type="SUPFAM" id="SSF51395">
    <property type="entry name" value="FMN-linked oxidoreductases"/>
    <property type="match status" value="1"/>
</dbReference>
<feature type="transmembrane region" description="Helical" evidence="7">
    <location>
        <begin position="573"/>
        <end position="591"/>
    </location>
</feature>
<comment type="cofactor">
    <cofactor evidence="1">
        <name>FMN</name>
        <dbReference type="ChEBI" id="CHEBI:58210"/>
    </cofactor>
</comment>
<accession>A0A4U0X753</accession>
<feature type="compositionally biased region" description="Basic and acidic residues" evidence="6">
    <location>
        <begin position="667"/>
        <end position="700"/>
    </location>
</feature>
<dbReference type="InterPro" id="IPR001199">
    <property type="entry name" value="Cyt_B5-like_heme/steroid-bd"/>
</dbReference>
<feature type="region of interest" description="Disordered" evidence="6">
    <location>
        <begin position="651"/>
        <end position="700"/>
    </location>
</feature>
<keyword evidence="11" id="KW-1185">Reference proteome</keyword>
<dbReference type="GO" id="GO:0016491">
    <property type="term" value="F:oxidoreductase activity"/>
    <property type="evidence" value="ECO:0007669"/>
    <property type="project" value="UniProtKB-KW"/>
</dbReference>
<feature type="domain" description="FMN hydroxy acid dehydrogenase" evidence="9">
    <location>
        <begin position="106"/>
        <end position="491"/>
    </location>
</feature>
<dbReference type="Proteomes" id="UP000309340">
    <property type="component" value="Unassembled WGS sequence"/>
</dbReference>
<evidence type="ECO:0000256" key="2">
    <source>
        <dbReference type="ARBA" id="ARBA00022617"/>
    </source>
</evidence>
<feature type="region of interest" description="Disordered" evidence="6">
    <location>
        <begin position="309"/>
        <end position="336"/>
    </location>
</feature>
<dbReference type="EMBL" id="NAJQ01000400">
    <property type="protein sequence ID" value="TKA70345.1"/>
    <property type="molecule type" value="Genomic_DNA"/>
</dbReference>
<dbReference type="InterPro" id="IPR018506">
    <property type="entry name" value="Cyt_B5_heme-BS"/>
</dbReference>
<evidence type="ECO:0000256" key="4">
    <source>
        <dbReference type="ARBA" id="ARBA00023002"/>
    </source>
</evidence>
<dbReference type="PROSITE" id="PS00191">
    <property type="entry name" value="CYTOCHROME_B5_1"/>
    <property type="match status" value="1"/>
</dbReference>
<keyword evidence="3" id="KW-0479">Metal-binding</keyword>
<dbReference type="PANTHER" id="PTHR10578:SF104">
    <property type="entry name" value="CYTOCHROME B2, MITOCHONDRIAL-RELATED"/>
    <property type="match status" value="1"/>
</dbReference>
<dbReference type="PROSITE" id="PS50255">
    <property type="entry name" value="CYTOCHROME_B5_2"/>
    <property type="match status" value="1"/>
</dbReference>
<evidence type="ECO:0000256" key="6">
    <source>
        <dbReference type="SAM" id="MobiDB-lite"/>
    </source>
</evidence>
<dbReference type="PROSITE" id="PS51349">
    <property type="entry name" value="FMN_HYDROXY_ACID_DH_2"/>
    <property type="match status" value="1"/>
</dbReference>
<evidence type="ECO:0000259" key="9">
    <source>
        <dbReference type="PROSITE" id="PS51349"/>
    </source>
</evidence>
<dbReference type="GO" id="GO:0020037">
    <property type="term" value="F:heme binding"/>
    <property type="evidence" value="ECO:0007669"/>
    <property type="project" value="InterPro"/>
</dbReference>
<keyword evidence="7" id="KW-0472">Membrane</keyword>
<proteinExistence type="predicted"/>
<protein>
    <recommendedName>
        <fullName evidence="12">Cytochrome b2, mitochondrial</fullName>
    </recommendedName>
</protein>
<comment type="caution">
    <text evidence="10">The sequence shown here is derived from an EMBL/GenBank/DDBJ whole genome shotgun (WGS) entry which is preliminary data.</text>
</comment>
<keyword evidence="5" id="KW-0408">Iron</keyword>
<dbReference type="Pfam" id="PF01070">
    <property type="entry name" value="FMN_dh"/>
    <property type="match status" value="1"/>
</dbReference>
<keyword evidence="7" id="KW-0812">Transmembrane</keyword>
<evidence type="ECO:0000313" key="10">
    <source>
        <dbReference type="EMBL" id="TKA70345.1"/>
    </source>
</evidence>
<evidence type="ECO:0000256" key="3">
    <source>
        <dbReference type="ARBA" id="ARBA00022723"/>
    </source>
</evidence>
<evidence type="ECO:0000256" key="5">
    <source>
        <dbReference type="ARBA" id="ARBA00023004"/>
    </source>
</evidence>
<reference evidence="10 11" key="1">
    <citation type="submission" date="2017-03" db="EMBL/GenBank/DDBJ databases">
        <title>Genomes of endolithic fungi from Antarctica.</title>
        <authorList>
            <person name="Coleine C."/>
            <person name="Masonjones S."/>
            <person name="Stajich J.E."/>
        </authorList>
    </citation>
    <scope>NUCLEOTIDE SEQUENCE [LARGE SCALE GENOMIC DNA]</scope>
    <source>
        <strain evidence="10 11">CCFEE 5184</strain>
    </source>
</reference>
<name>A0A4U0X753_9PEZI</name>
<evidence type="ECO:0008006" key="12">
    <source>
        <dbReference type="Google" id="ProtNLM"/>
    </source>
</evidence>
<gene>
    <name evidence="10" type="ORF">B0A55_07418</name>
</gene>
<dbReference type="InterPro" id="IPR008259">
    <property type="entry name" value="FMN_hydac_DH_AS"/>
</dbReference>
<keyword evidence="4" id="KW-0560">Oxidoreductase</keyword>
<dbReference type="Gene3D" id="3.20.20.70">
    <property type="entry name" value="Aldolase class I"/>
    <property type="match status" value="1"/>
</dbReference>
<organism evidence="10 11">
    <name type="scientific">Friedmanniomyces simplex</name>
    <dbReference type="NCBI Taxonomy" id="329884"/>
    <lineage>
        <taxon>Eukaryota</taxon>
        <taxon>Fungi</taxon>
        <taxon>Dikarya</taxon>
        <taxon>Ascomycota</taxon>
        <taxon>Pezizomycotina</taxon>
        <taxon>Dothideomycetes</taxon>
        <taxon>Dothideomycetidae</taxon>
        <taxon>Mycosphaerellales</taxon>
        <taxon>Teratosphaeriaceae</taxon>
        <taxon>Friedmanniomyces</taxon>
    </lineage>
</organism>
<feature type="compositionally biased region" description="Low complexity" evidence="6">
    <location>
        <begin position="656"/>
        <end position="666"/>
    </location>
</feature>
<dbReference type="Gene3D" id="3.10.120.10">
    <property type="entry name" value="Cytochrome b5-like heme/steroid binding domain"/>
    <property type="match status" value="1"/>
</dbReference>
<evidence type="ECO:0000256" key="1">
    <source>
        <dbReference type="ARBA" id="ARBA00001917"/>
    </source>
</evidence>
<feature type="transmembrane region" description="Helical" evidence="7">
    <location>
        <begin position="621"/>
        <end position="642"/>
    </location>
</feature>
<dbReference type="InterPro" id="IPR036400">
    <property type="entry name" value="Cyt_B5-like_heme/steroid_sf"/>
</dbReference>